<sequence length="251" mass="27302">MEAERRRRSRVRKPLSDCTNTITAAASSQSSSSSSLRLKPQKPLFSSAIKKLLPNTQTKSTNSTTTTSTAQNDDASQHVSALPAPVASTPLRPPRSPSASGRGDSEAFEPCSVYGRRQTAEKNKGKMKEAEEPLIDTIIAEKRKSKGKAIVEPLSCPSATKIQRIGEKMKEDGGYILSKASTAPSKKKQGRPPSQKDAAKHALSKEFDEQRKGAAEHALSKEFIEQQRAYFAEIDAFELPEEEVDSGAELD</sequence>
<evidence type="ECO:0000313" key="8">
    <source>
        <dbReference type="EMBL" id="PON83220.1"/>
    </source>
</evidence>
<evidence type="ECO:0000256" key="6">
    <source>
        <dbReference type="SAM" id="MobiDB-lite"/>
    </source>
</evidence>
<comment type="similarity">
    <text evidence="5">Belongs to the sororin family.</text>
</comment>
<name>A0A2P5ECI9_TREOI</name>
<proteinExistence type="inferred from homology"/>
<dbReference type="PANTHER" id="PTHR35740">
    <property type="entry name" value="OS12G0111700 PROTEIN"/>
    <property type="match status" value="1"/>
</dbReference>
<accession>A0A2P5ECI9</accession>
<evidence type="ECO:0000256" key="2">
    <source>
        <dbReference type="ARBA" id="ARBA00022776"/>
    </source>
</evidence>
<feature type="domain" description="Sororin C-terminal region" evidence="7">
    <location>
        <begin position="220"/>
        <end position="242"/>
    </location>
</feature>
<comment type="caution">
    <text evidence="8">The sequence shown here is derived from an EMBL/GenBank/DDBJ whole genome shotgun (WGS) entry which is preliminary data.</text>
</comment>
<dbReference type="FunCoup" id="A0A2P5ECI9">
    <property type="interactions" value="1"/>
</dbReference>
<keyword evidence="3" id="KW-0539">Nucleus</keyword>
<dbReference type="GO" id="GO:0051301">
    <property type="term" value="P:cell division"/>
    <property type="evidence" value="ECO:0007669"/>
    <property type="project" value="UniProtKB-KW"/>
</dbReference>
<keyword evidence="1" id="KW-0132">Cell division</keyword>
<evidence type="ECO:0000256" key="4">
    <source>
        <dbReference type="ARBA" id="ARBA00023306"/>
    </source>
</evidence>
<feature type="compositionally biased region" description="Basic residues" evidence="6">
    <location>
        <begin position="1"/>
        <end position="13"/>
    </location>
</feature>
<keyword evidence="4" id="KW-0131">Cell cycle</keyword>
<feature type="compositionally biased region" description="Basic and acidic residues" evidence="6">
    <location>
        <begin position="197"/>
        <end position="215"/>
    </location>
</feature>
<dbReference type="Proteomes" id="UP000237000">
    <property type="component" value="Unassembled WGS sequence"/>
</dbReference>
<evidence type="ECO:0000313" key="9">
    <source>
        <dbReference type="Proteomes" id="UP000237000"/>
    </source>
</evidence>
<feature type="compositionally biased region" description="Basic and acidic residues" evidence="6">
    <location>
        <begin position="118"/>
        <end position="130"/>
    </location>
</feature>
<keyword evidence="2" id="KW-0498">Mitosis</keyword>
<feature type="compositionally biased region" description="Low complexity" evidence="6">
    <location>
        <begin position="24"/>
        <end position="35"/>
    </location>
</feature>
<evidence type="ECO:0000256" key="3">
    <source>
        <dbReference type="ARBA" id="ARBA00023242"/>
    </source>
</evidence>
<feature type="region of interest" description="Disordered" evidence="6">
    <location>
        <begin position="1"/>
        <end position="130"/>
    </location>
</feature>
<evidence type="ECO:0000256" key="1">
    <source>
        <dbReference type="ARBA" id="ARBA00022618"/>
    </source>
</evidence>
<dbReference type="Pfam" id="PF25220">
    <property type="entry name" value="Sororin_C"/>
    <property type="match status" value="1"/>
</dbReference>
<protein>
    <recommendedName>
        <fullName evidence="7">Sororin C-terminal region domain-containing protein</fullName>
    </recommendedName>
</protein>
<dbReference type="PANTHER" id="PTHR35740:SF1">
    <property type="entry name" value="OS12G0111700 PROTEIN"/>
    <property type="match status" value="1"/>
</dbReference>
<feature type="region of interest" description="Disordered" evidence="6">
    <location>
        <begin position="173"/>
        <end position="215"/>
    </location>
</feature>
<evidence type="ECO:0000259" key="7">
    <source>
        <dbReference type="Pfam" id="PF25220"/>
    </source>
</evidence>
<keyword evidence="9" id="KW-1185">Reference proteome</keyword>
<feature type="compositionally biased region" description="Low complexity" evidence="6">
    <location>
        <begin position="56"/>
        <end position="74"/>
    </location>
</feature>
<reference evidence="9" key="1">
    <citation type="submission" date="2016-06" db="EMBL/GenBank/DDBJ databases">
        <title>Parallel loss of symbiosis genes in relatives of nitrogen-fixing non-legume Parasponia.</title>
        <authorList>
            <person name="Van Velzen R."/>
            <person name="Holmer R."/>
            <person name="Bu F."/>
            <person name="Rutten L."/>
            <person name="Van Zeijl A."/>
            <person name="Liu W."/>
            <person name="Santuari L."/>
            <person name="Cao Q."/>
            <person name="Sharma T."/>
            <person name="Shen D."/>
            <person name="Roswanjaya Y."/>
            <person name="Wardhani T."/>
            <person name="Kalhor M.S."/>
            <person name="Jansen J."/>
            <person name="Van den Hoogen J."/>
            <person name="Gungor B."/>
            <person name="Hartog M."/>
            <person name="Hontelez J."/>
            <person name="Verver J."/>
            <person name="Yang W.-C."/>
            <person name="Schijlen E."/>
            <person name="Repin R."/>
            <person name="Schilthuizen M."/>
            <person name="Schranz E."/>
            <person name="Heidstra R."/>
            <person name="Miyata K."/>
            <person name="Fedorova E."/>
            <person name="Kohlen W."/>
            <person name="Bisseling T."/>
            <person name="Smit S."/>
            <person name="Geurts R."/>
        </authorList>
    </citation>
    <scope>NUCLEOTIDE SEQUENCE [LARGE SCALE GENOMIC DNA]</scope>
    <source>
        <strain evidence="9">cv. RG33-2</strain>
    </source>
</reference>
<organism evidence="8 9">
    <name type="scientific">Trema orientale</name>
    <name type="common">Charcoal tree</name>
    <name type="synonym">Celtis orientalis</name>
    <dbReference type="NCBI Taxonomy" id="63057"/>
    <lineage>
        <taxon>Eukaryota</taxon>
        <taxon>Viridiplantae</taxon>
        <taxon>Streptophyta</taxon>
        <taxon>Embryophyta</taxon>
        <taxon>Tracheophyta</taxon>
        <taxon>Spermatophyta</taxon>
        <taxon>Magnoliopsida</taxon>
        <taxon>eudicotyledons</taxon>
        <taxon>Gunneridae</taxon>
        <taxon>Pentapetalae</taxon>
        <taxon>rosids</taxon>
        <taxon>fabids</taxon>
        <taxon>Rosales</taxon>
        <taxon>Cannabaceae</taxon>
        <taxon>Trema</taxon>
    </lineage>
</organism>
<dbReference type="InterPro" id="IPR057337">
    <property type="entry name" value="Sororin_C"/>
</dbReference>
<dbReference type="OrthoDB" id="1192276at2759"/>
<evidence type="ECO:0000256" key="5">
    <source>
        <dbReference type="ARBA" id="ARBA00093465"/>
    </source>
</evidence>
<dbReference type="GO" id="GO:0005634">
    <property type="term" value="C:nucleus"/>
    <property type="evidence" value="ECO:0007669"/>
    <property type="project" value="UniProtKB-SubCell"/>
</dbReference>
<dbReference type="EMBL" id="JXTC01000181">
    <property type="protein sequence ID" value="PON83220.1"/>
    <property type="molecule type" value="Genomic_DNA"/>
</dbReference>
<dbReference type="AlphaFoldDB" id="A0A2P5ECI9"/>
<gene>
    <name evidence="8" type="ORF">TorRG33x02_209240</name>
</gene>
<dbReference type="InParanoid" id="A0A2P5ECI9"/>